<dbReference type="EMBL" id="VSSQ01097127">
    <property type="protein sequence ID" value="MPN40601.1"/>
    <property type="molecule type" value="Genomic_DNA"/>
</dbReference>
<gene>
    <name evidence="1" type="ORF">SDC9_188139</name>
</gene>
<reference evidence="1" key="1">
    <citation type="submission" date="2019-08" db="EMBL/GenBank/DDBJ databases">
        <authorList>
            <person name="Kucharzyk K."/>
            <person name="Murdoch R.W."/>
            <person name="Higgins S."/>
            <person name="Loffler F."/>
        </authorList>
    </citation>
    <scope>NUCLEOTIDE SEQUENCE</scope>
</reference>
<accession>A0A645HNH3</accession>
<proteinExistence type="predicted"/>
<sequence>MLPGGLVGNFSELANQFLEDQAHLGVVDHIRVQVDVGKLLGHQIEQPSLS</sequence>
<evidence type="ECO:0000313" key="1">
    <source>
        <dbReference type="EMBL" id="MPN40601.1"/>
    </source>
</evidence>
<comment type="caution">
    <text evidence="1">The sequence shown here is derived from an EMBL/GenBank/DDBJ whole genome shotgun (WGS) entry which is preliminary data.</text>
</comment>
<protein>
    <submittedName>
        <fullName evidence="1">Uncharacterized protein</fullName>
    </submittedName>
</protein>
<name>A0A645HNH3_9ZZZZ</name>
<dbReference type="AlphaFoldDB" id="A0A645HNH3"/>
<organism evidence="1">
    <name type="scientific">bioreactor metagenome</name>
    <dbReference type="NCBI Taxonomy" id="1076179"/>
    <lineage>
        <taxon>unclassified sequences</taxon>
        <taxon>metagenomes</taxon>
        <taxon>ecological metagenomes</taxon>
    </lineage>
</organism>